<accession>A0A4Y9XL73</accession>
<feature type="non-terminal residue" evidence="1">
    <location>
        <position position="312"/>
    </location>
</feature>
<proteinExistence type="predicted"/>
<dbReference type="PROSITE" id="PS50096">
    <property type="entry name" value="IQ"/>
    <property type="match status" value="1"/>
</dbReference>
<organism evidence="1 2">
    <name type="scientific">Rhodofomes roseus</name>
    <dbReference type="NCBI Taxonomy" id="34475"/>
    <lineage>
        <taxon>Eukaryota</taxon>
        <taxon>Fungi</taxon>
        <taxon>Dikarya</taxon>
        <taxon>Basidiomycota</taxon>
        <taxon>Agaricomycotina</taxon>
        <taxon>Agaricomycetes</taxon>
        <taxon>Polyporales</taxon>
        <taxon>Rhodofomes</taxon>
    </lineage>
</organism>
<sequence>MIPLFGQDDLRRRKEINLGGARSASYSDILQEAKAKRSQRHDLKRKQDSATKIQAWWRGVSRKQQTRRDLKQVFVGDVSGLTGLRCLVLLGVDQDALGIWSSAVASGRQGVWLSRMPLTAISLRVDILLHTEDNWRVLLRKTSVLLLQAIASEPESQYAPLHLNVLQLLQSSSGLEYTQYVLDHGFYRLLGDAIQRIPLDSKTSPTLPPLVTLLTTPLSQGSLHAQTLPQVLTHILSIPLLPNRLPLTALTAFSARLPLSSLHVASPAIPSIIADPVLAEPEPKVHLIANLVVLTSPRYSKLPAQALEAYLE</sequence>
<evidence type="ECO:0000313" key="1">
    <source>
        <dbReference type="EMBL" id="TFY50448.1"/>
    </source>
</evidence>
<gene>
    <name evidence="1" type="ORF">EVJ58_g11046</name>
</gene>
<dbReference type="AlphaFoldDB" id="A0A4Y9XL73"/>
<evidence type="ECO:0000313" key="2">
    <source>
        <dbReference type="Proteomes" id="UP000298390"/>
    </source>
</evidence>
<dbReference type="EMBL" id="SEKV01001498">
    <property type="protein sequence ID" value="TFY50448.1"/>
    <property type="molecule type" value="Genomic_DNA"/>
</dbReference>
<dbReference type="Proteomes" id="UP000298390">
    <property type="component" value="Unassembled WGS sequence"/>
</dbReference>
<reference evidence="1 2" key="1">
    <citation type="submission" date="2019-01" db="EMBL/GenBank/DDBJ databases">
        <title>Genome sequencing of the rare red list fungi Fomitopsis rosea.</title>
        <authorList>
            <person name="Buettner E."/>
            <person name="Kellner H."/>
        </authorList>
    </citation>
    <scope>NUCLEOTIDE SEQUENCE [LARGE SCALE GENOMIC DNA]</scope>
    <source>
        <strain evidence="1 2">DSM 105464</strain>
    </source>
</reference>
<name>A0A4Y9XL73_9APHY</name>
<dbReference type="STRING" id="34475.A0A4Y9XL73"/>
<comment type="caution">
    <text evidence="1">The sequence shown here is derived from an EMBL/GenBank/DDBJ whole genome shotgun (WGS) entry which is preliminary data.</text>
</comment>
<protein>
    <submittedName>
        <fullName evidence="1">Uncharacterized protein</fullName>
    </submittedName>
</protein>